<dbReference type="PANTHER" id="PTHR10266:SF3">
    <property type="entry name" value="CYTOCHROME C1, HEME PROTEIN, MITOCHONDRIAL"/>
    <property type="match status" value="1"/>
</dbReference>
<evidence type="ECO:0000256" key="3">
    <source>
        <dbReference type="ARBA" id="ARBA00022692"/>
    </source>
</evidence>
<evidence type="ECO:0000256" key="2">
    <source>
        <dbReference type="ARBA" id="ARBA00022617"/>
    </source>
</evidence>
<sequence>MKMRLLMKLYCNNPLLSFNSAQNLITYKYIGRLVSLPQYLTKFCKKSLKQLMILFISLTITTISYALENEDVPMLPVKINLHDQEGLQRGAKLFMNYCSGCHSLKYMRYNQMANDLGLTTFDGEVDKDLLFNNLVFTHAKLHDPIEIALPAADAKQWFGTVPPDLSLIVRVRGPSWLYTFLKSFYADSTRPFGSNNVLIPGVAMPNVLAPLVGQVIAVRENNQKAGPITHLLKITDGEMTSQEFDNAIEDLVNFLAYVGEPVQLTRYTVGVFIIAFLSIFLIVVYLLKRSYWQRLPH</sequence>
<dbReference type="Proteomes" id="UP000254794">
    <property type="component" value="Unassembled WGS sequence"/>
</dbReference>
<dbReference type="GO" id="GO:0020037">
    <property type="term" value="F:heme binding"/>
    <property type="evidence" value="ECO:0007669"/>
    <property type="project" value="InterPro"/>
</dbReference>
<evidence type="ECO:0000256" key="7">
    <source>
        <dbReference type="ARBA" id="ARBA00023136"/>
    </source>
</evidence>
<feature type="binding site" description="covalent" evidence="8">
    <location>
        <position position="98"/>
    </location>
    <ligand>
        <name>heme c</name>
        <dbReference type="ChEBI" id="CHEBI:61717"/>
    </ligand>
</feature>
<evidence type="ECO:0000256" key="6">
    <source>
        <dbReference type="ARBA" id="ARBA00023004"/>
    </source>
</evidence>
<evidence type="ECO:0000256" key="1">
    <source>
        <dbReference type="ARBA" id="ARBA00004370"/>
    </source>
</evidence>
<evidence type="ECO:0000256" key="9">
    <source>
        <dbReference type="SAM" id="Phobius"/>
    </source>
</evidence>
<dbReference type="SUPFAM" id="SSF46626">
    <property type="entry name" value="Cytochrome c"/>
    <property type="match status" value="1"/>
</dbReference>
<keyword evidence="10" id="KW-0560">Oxidoreductase</keyword>
<keyword evidence="7 9" id="KW-0472">Membrane</keyword>
<dbReference type="Gene3D" id="1.10.760.10">
    <property type="entry name" value="Cytochrome c-like domain"/>
    <property type="match status" value="1"/>
</dbReference>
<accession>A0A378JMR7</accession>
<feature type="transmembrane region" description="Helical" evidence="9">
    <location>
        <begin position="267"/>
        <end position="287"/>
    </location>
</feature>
<keyword evidence="3 9" id="KW-0812">Transmembrane</keyword>
<dbReference type="Pfam" id="PF02167">
    <property type="entry name" value="Cytochrom_C1"/>
    <property type="match status" value="1"/>
</dbReference>
<dbReference type="GO" id="GO:0046872">
    <property type="term" value="F:metal ion binding"/>
    <property type="evidence" value="ECO:0007669"/>
    <property type="project" value="UniProtKB-KW"/>
</dbReference>
<organism evidence="10 11">
    <name type="scientific">Legionella busanensis</name>
    <dbReference type="NCBI Taxonomy" id="190655"/>
    <lineage>
        <taxon>Bacteria</taxon>
        <taxon>Pseudomonadati</taxon>
        <taxon>Pseudomonadota</taxon>
        <taxon>Gammaproteobacteria</taxon>
        <taxon>Legionellales</taxon>
        <taxon>Legionellaceae</taxon>
        <taxon>Legionella</taxon>
    </lineage>
</organism>
<feature type="binding site" description="covalent" evidence="8">
    <location>
        <position position="102"/>
    </location>
    <ligand>
        <name>heme c</name>
        <dbReference type="ChEBI" id="CHEBI:61717"/>
    </ligand>
</feature>
<keyword evidence="4 8" id="KW-0479">Metal-binding</keyword>
<dbReference type="GO" id="GO:0016020">
    <property type="term" value="C:membrane"/>
    <property type="evidence" value="ECO:0007669"/>
    <property type="project" value="UniProtKB-SubCell"/>
</dbReference>
<gene>
    <name evidence="10" type="primary">petC_2</name>
    <name evidence="10" type="ORF">NCTC13316_02661</name>
</gene>
<keyword evidence="11" id="KW-1185">Reference proteome</keyword>
<evidence type="ECO:0000256" key="8">
    <source>
        <dbReference type="PIRSR" id="PIRSR602326-1"/>
    </source>
</evidence>
<dbReference type="EC" id="1.10.2.2" evidence="10"/>
<name>A0A378JMR7_9GAMM</name>
<evidence type="ECO:0000313" key="10">
    <source>
        <dbReference type="EMBL" id="STX52545.1"/>
    </source>
</evidence>
<evidence type="ECO:0000256" key="5">
    <source>
        <dbReference type="ARBA" id="ARBA00022989"/>
    </source>
</evidence>
<feature type="binding site" description="covalent" evidence="8">
    <location>
        <position position="101"/>
    </location>
    <ligand>
        <name>heme c</name>
        <dbReference type="ChEBI" id="CHEBI:61717"/>
    </ligand>
</feature>
<dbReference type="AlphaFoldDB" id="A0A378JMR7"/>
<dbReference type="InterPro" id="IPR002326">
    <property type="entry name" value="Cyt_c1"/>
</dbReference>
<dbReference type="InterPro" id="IPR036909">
    <property type="entry name" value="Cyt_c-like_dom_sf"/>
</dbReference>
<keyword evidence="2 8" id="KW-0349">Heme</keyword>
<comment type="subcellular location">
    <subcellularLocation>
        <location evidence="1">Membrane</location>
    </subcellularLocation>
</comment>
<evidence type="ECO:0000256" key="4">
    <source>
        <dbReference type="ARBA" id="ARBA00022723"/>
    </source>
</evidence>
<proteinExistence type="predicted"/>
<keyword evidence="5 9" id="KW-1133">Transmembrane helix</keyword>
<comment type="cofactor">
    <cofactor evidence="8">
        <name>heme c</name>
        <dbReference type="ChEBI" id="CHEBI:61717"/>
    </cofactor>
    <text evidence="8">Binds 1 heme c group covalently per subunit.</text>
</comment>
<evidence type="ECO:0000313" key="11">
    <source>
        <dbReference type="Proteomes" id="UP000254794"/>
    </source>
</evidence>
<protein>
    <submittedName>
        <fullName evidence="10">Ubiquinol-cytochrome c reductase cytochrome c1 subunit</fullName>
        <ecNumber evidence="10">1.10.2.2</ecNumber>
    </submittedName>
</protein>
<keyword evidence="6 8" id="KW-0408">Iron</keyword>
<dbReference type="EMBL" id="UGOD01000001">
    <property type="protein sequence ID" value="STX52545.1"/>
    <property type="molecule type" value="Genomic_DNA"/>
</dbReference>
<dbReference type="GO" id="GO:0016491">
    <property type="term" value="F:oxidoreductase activity"/>
    <property type="evidence" value="ECO:0007669"/>
    <property type="project" value="UniProtKB-KW"/>
</dbReference>
<dbReference type="PANTHER" id="PTHR10266">
    <property type="entry name" value="CYTOCHROME C1"/>
    <property type="match status" value="1"/>
</dbReference>
<reference evidence="10 11" key="1">
    <citation type="submission" date="2018-06" db="EMBL/GenBank/DDBJ databases">
        <authorList>
            <consortium name="Pathogen Informatics"/>
            <person name="Doyle S."/>
        </authorList>
    </citation>
    <scope>NUCLEOTIDE SEQUENCE [LARGE SCALE GENOMIC DNA]</scope>
    <source>
        <strain evidence="10 11">NCTC13316</strain>
    </source>
</reference>
<dbReference type="GO" id="GO:0009055">
    <property type="term" value="F:electron transfer activity"/>
    <property type="evidence" value="ECO:0007669"/>
    <property type="project" value="InterPro"/>
</dbReference>